<evidence type="ECO:0000313" key="2">
    <source>
        <dbReference type="Proteomes" id="UP000324832"/>
    </source>
</evidence>
<organism evidence="1 2">
    <name type="scientific">Leptidea sinapis</name>
    <dbReference type="NCBI Taxonomy" id="189913"/>
    <lineage>
        <taxon>Eukaryota</taxon>
        <taxon>Metazoa</taxon>
        <taxon>Ecdysozoa</taxon>
        <taxon>Arthropoda</taxon>
        <taxon>Hexapoda</taxon>
        <taxon>Insecta</taxon>
        <taxon>Pterygota</taxon>
        <taxon>Neoptera</taxon>
        <taxon>Endopterygota</taxon>
        <taxon>Lepidoptera</taxon>
        <taxon>Glossata</taxon>
        <taxon>Ditrysia</taxon>
        <taxon>Papilionoidea</taxon>
        <taxon>Pieridae</taxon>
        <taxon>Dismorphiinae</taxon>
        <taxon>Leptidea</taxon>
    </lineage>
</organism>
<accession>A0A5E4PN49</accession>
<evidence type="ECO:0000313" key="1">
    <source>
        <dbReference type="EMBL" id="VVC87469.1"/>
    </source>
</evidence>
<reference evidence="1 2" key="1">
    <citation type="submission" date="2017-07" db="EMBL/GenBank/DDBJ databases">
        <authorList>
            <person name="Talla V."/>
            <person name="Backstrom N."/>
        </authorList>
    </citation>
    <scope>NUCLEOTIDE SEQUENCE [LARGE SCALE GENOMIC DNA]</scope>
</reference>
<gene>
    <name evidence="1" type="ORF">LSINAPIS_LOCUS1061</name>
</gene>
<name>A0A5E4PN49_9NEOP</name>
<dbReference type="AlphaFoldDB" id="A0A5E4PN49"/>
<protein>
    <submittedName>
        <fullName evidence="1">Uncharacterized protein</fullName>
    </submittedName>
</protein>
<dbReference type="EMBL" id="FZQP02000116">
    <property type="protein sequence ID" value="VVC87469.1"/>
    <property type="molecule type" value="Genomic_DNA"/>
</dbReference>
<dbReference type="Proteomes" id="UP000324832">
    <property type="component" value="Unassembled WGS sequence"/>
</dbReference>
<sequence>MFNIGIIVLRKPLPNIETIEHGGSGMRVYKRKSQRATQSQEVYELAAAEVLEKQCSIRKANLLGSVPEVDISTTEIISLIETANEPTPSCSGLQKTFSPSKIRPLPKAPPRKTNTNSRLLFEYFLPARKLANGLRAANNFRNIGMSHSPLVFCNQEDKCDCVYIIPKFITIISITHNILIWMNKYRKSAIFPFYFIKCCLWFNL</sequence>
<keyword evidence="2" id="KW-1185">Reference proteome</keyword>
<proteinExistence type="predicted"/>